<dbReference type="EMBL" id="JYDJ01001647">
    <property type="protein sequence ID" value="KRX31661.1"/>
    <property type="molecule type" value="Genomic_DNA"/>
</dbReference>
<proteinExistence type="predicted"/>
<comment type="caution">
    <text evidence="1">The sequence shown here is derived from an EMBL/GenBank/DDBJ whole genome shotgun (WGS) entry which is preliminary data.</text>
</comment>
<dbReference type="Proteomes" id="UP000055048">
    <property type="component" value="Unassembled WGS sequence"/>
</dbReference>
<organism evidence="1 2">
    <name type="scientific">Trichinella murrelli</name>
    <dbReference type="NCBI Taxonomy" id="144512"/>
    <lineage>
        <taxon>Eukaryota</taxon>
        <taxon>Metazoa</taxon>
        <taxon>Ecdysozoa</taxon>
        <taxon>Nematoda</taxon>
        <taxon>Enoplea</taxon>
        <taxon>Dorylaimia</taxon>
        <taxon>Trichinellida</taxon>
        <taxon>Trichinellidae</taxon>
        <taxon>Trichinella</taxon>
    </lineage>
</organism>
<sequence>LYRPLRAGIAKLFYHRPPMDYLGSDRPQAHKTMRLCMMPSVLLHKQQYQALYKTTSNWVDF</sequence>
<keyword evidence="2" id="KW-1185">Reference proteome</keyword>
<protein>
    <submittedName>
        <fullName evidence="1">Uncharacterized protein</fullName>
    </submittedName>
</protein>
<gene>
    <name evidence="1" type="ORF">T05_2950</name>
</gene>
<accession>A0A0V0SY47</accession>
<feature type="non-terminal residue" evidence="1">
    <location>
        <position position="61"/>
    </location>
</feature>
<evidence type="ECO:0000313" key="1">
    <source>
        <dbReference type="EMBL" id="KRX31661.1"/>
    </source>
</evidence>
<name>A0A0V0SY47_9BILA</name>
<feature type="non-terminal residue" evidence="1">
    <location>
        <position position="1"/>
    </location>
</feature>
<reference evidence="1 2" key="1">
    <citation type="submission" date="2015-01" db="EMBL/GenBank/DDBJ databases">
        <title>Evolution of Trichinella species and genotypes.</title>
        <authorList>
            <person name="Korhonen P.K."/>
            <person name="Edoardo P."/>
            <person name="Giuseppe L.R."/>
            <person name="Gasser R.B."/>
        </authorList>
    </citation>
    <scope>NUCLEOTIDE SEQUENCE [LARGE SCALE GENOMIC DNA]</scope>
    <source>
        <strain evidence="1">ISS417</strain>
    </source>
</reference>
<evidence type="ECO:0000313" key="2">
    <source>
        <dbReference type="Proteomes" id="UP000055048"/>
    </source>
</evidence>
<dbReference type="AlphaFoldDB" id="A0A0V0SY47"/>